<dbReference type="Pfam" id="PF17963">
    <property type="entry name" value="Big_9"/>
    <property type="match status" value="1"/>
</dbReference>
<dbReference type="InterPro" id="IPR028994">
    <property type="entry name" value="Integrin_alpha_N"/>
</dbReference>
<organism evidence="3 4">
    <name type="scientific">Plantactinospora solaniradicis</name>
    <dbReference type="NCBI Taxonomy" id="1723736"/>
    <lineage>
        <taxon>Bacteria</taxon>
        <taxon>Bacillati</taxon>
        <taxon>Actinomycetota</taxon>
        <taxon>Actinomycetes</taxon>
        <taxon>Micromonosporales</taxon>
        <taxon>Micromonosporaceae</taxon>
        <taxon>Plantactinospora</taxon>
    </lineage>
</organism>
<evidence type="ECO:0000313" key="3">
    <source>
        <dbReference type="EMBL" id="MFC6020793.1"/>
    </source>
</evidence>
<reference evidence="4" key="1">
    <citation type="journal article" date="2019" name="Int. J. Syst. Evol. Microbiol.">
        <title>The Global Catalogue of Microorganisms (GCM) 10K type strain sequencing project: providing services to taxonomists for standard genome sequencing and annotation.</title>
        <authorList>
            <consortium name="The Broad Institute Genomics Platform"/>
            <consortium name="The Broad Institute Genome Sequencing Center for Infectious Disease"/>
            <person name="Wu L."/>
            <person name="Ma J."/>
        </authorList>
    </citation>
    <scope>NUCLEOTIDE SEQUENCE [LARGE SCALE GENOMIC DNA]</scope>
    <source>
        <strain evidence="4">ZS-35-S2</strain>
    </source>
</reference>
<evidence type="ECO:0000256" key="2">
    <source>
        <dbReference type="SAM" id="SignalP"/>
    </source>
</evidence>
<keyword evidence="1 2" id="KW-0732">Signal</keyword>
<sequence>MRPVWRVLVGCVVAAIGAVTLAVPAAHAAPAQQPIYADVNGDGVTDRTILPVQGSPDPTCGVSVALGTGRGGYGPARWYHYRLPGWNAPVSSCPDSGEYDLGGDGTLELLVNWYNGPEDSLGYNLVVLRDYRPVAKYRAVRRVGGNFKADFNGDGLQDLYIVTDDPDGFQSYLNTPSGRLVRGPSHWGGVRGHATADFDGDGGTDIVLEYLEGDRPPYEGVVVVFGDGTTAQLADNTTYGWKIRIIDANRDGRLDVELRNPYAVLVHINRGDQSFVPAPVANSDVFSASRAGPNVFAVRANDHANWNASLSIVTQPRYGRLTRSASGAELVYQRTATHRLTDSFSYRLSQNGRSDDANVTVTMRD</sequence>
<comment type="caution">
    <text evidence="3">The sequence shown here is derived from an EMBL/GenBank/DDBJ whole genome shotgun (WGS) entry which is preliminary data.</text>
</comment>
<proteinExistence type="predicted"/>
<evidence type="ECO:0000313" key="4">
    <source>
        <dbReference type="Proteomes" id="UP001596203"/>
    </source>
</evidence>
<name>A0ABW1KJ32_9ACTN</name>
<accession>A0ABW1KJ32</accession>
<protein>
    <submittedName>
        <fullName evidence="3">FG-GAP repeat domain-containing protein</fullName>
    </submittedName>
</protein>
<dbReference type="SUPFAM" id="SSF69318">
    <property type="entry name" value="Integrin alpha N-terminal domain"/>
    <property type="match status" value="1"/>
</dbReference>
<feature type="chain" id="PRO_5045967832" evidence="2">
    <location>
        <begin position="29"/>
        <end position="365"/>
    </location>
</feature>
<evidence type="ECO:0000256" key="1">
    <source>
        <dbReference type="ARBA" id="ARBA00022729"/>
    </source>
</evidence>
<feature type="signal peptide" evidence="2">
    <location>
        <begin position="1"/>
        <end position="28"/>
    </location>
</feature>
<dbReference type="InterPro" id="IPR013517">
    <property type="entry name" value="FG-GAP"/>
</dbReference>
<dbReference type="EMBL" id="JBHSPR010000037">
    <property type="protein sequence ID" value="MFC6020793.1"/>
    <property type="molecule type" value="Genomic_DNA"/>
</dbReference>
<dbReference type="Pfam" id="PF13517">
    <property type="entry name" value="FG-GAP_3"/>
    <property type="match status" value="1"/>
</dbReference>
<gene>
    <name evidence="3" type="ORF">ACFP2T_32070</name>
</gene>
<keyword evidence="4" id="KW-1185">Reference proteome</keyword>
<dbReference type="Proteomes" id="UP001596203">
    <property type="component" value="Unassembled WGS sequence"/>
</dbReference>